<comment type="caution">
    <text evidence="1">The sequence shown here is derived from an EMBL/GenBank/DDBJ whole genome shotgun (WGS) entry which is preliminary data.</text>
</comment>
<sequence>MSGKLEPVGNRKIWKSRNLENWSERGIAAGDLERGHGRSFNLAGASPIWKPRVSGFGVSRELHGLELTGNLGFHLTNLLSLKQLDAISNNISGKIPSNLPFNATRINLACNNFTANIPSTLTTSMRNLNHLFLQNNGFTGSVILLSGFPLTDLLDGNSLKAGANDLPWGFPLLNVTAGQNVKSPSTTESSTIERNPSH</sequence>
<dbReference type="EMBL" id="WJXA01000008">
    <property type="protein sequence ID" value="KAF7134395.1"/>
    <property type="molecule type" value="Genomic_DNA"/>
</dbReference>
<dbReference type="AlphaFoldDB" id="A0A834LFR8"/>
<dbReference type="PANTHER" id="PTHR48010">
    <property type="entry name" value="OS05G0588300 PROTEIN"/>
    <property type="match status" value="1"/>
</dbReference>
<protein>
    <submittedName>
        <fullName evidence="1">Uncharacterized protein</fullName>
    </submittedName>
</protein>
<evidence type="ECO:0000313" key="1">
    <source>
        <dbReference type="EMBL" id="KAF7134395.1"/>
    </source>
</evidence>
<organism evidence="1 2">
    <name type="scientific">Rhododendron simsii</name>
    <name type="common">Sims's rhododendron</name>
    <dbReference type="NCBI Taxonomy" id="118357"/>
    <lineage>
        <taxon>Eukaryota</taxon>
        <taxon>Viridiplantae</taxon>
        <taxon>Streptophyta</taxon>
        <taxon>Embryophyta</taxon>
        <taxon>Tracheophyta</taxon>
        <taxon>Spermatophyta</taxon>
        <taxon>Magnoliopsida</taxon>
        <taxon>eudicotyledons</taxon>
        <taxon>Gunneridae</taxon>
        <taxon>Pentapetalae</taxon>
        <taxon>asterids</taxon>
        <taxon>Ericales</taxon>
        <taxon>Ericaceae</taxon>
        <taxon>Ericoideae</taxon>
        <taxon>Rhodoreae</taxon>
        <taxon>Rhododendron</taxon>
    </lineage>
</organism>
<dbReference type="Gene3D" id="3.80.10.10">
    <property type="entry name" value="Ribonuclease Inhibitor"/>
    <property type="match status" value="1"/>
</dbReference>
<evidence type="ECO:0000313" key="2">
    <source>
        <dbReference type="Proteomes" id="UP000626092"/>
    </source>
</evidence>
<dbReference type="InterPro" id="IPR032675">
    <property type="entry name" value="LRR_dom_sf"/>
</dbReference>
<proteinExistence type="predicted"/>
<dbReference type="PANTHER" id="PTHR48010:SF55">
    <property type="entry name" value="OS01G0607900 PROTEIN"/>
    <property type="match status" value="1"/>
</dbReference>
<accession>A0A834LFR8</accession>
<keyword evidence="2" id="KW-1185">Reference proteome</keyword>
<name>A0A834LFR8_RHOSS</name>
<dbReference type="OrthoDB" id="1055097at2759"/>
<reference evidence="1" key="1">
    <citation type="submission" date="2019-11" db="EMBL/GenBank/DDBJ databases">
        <authorList>
            <person name="Liu Y."/>
            <person name="Hou J."/>
            <person name="Li T.-Q."/>
            <person name="Guan C.-H."/>
            <person name="Wu X."/>
            <person name="Wu H.-Z."/>
            <person name="Ling F."/>
            <person name="Zhang R."/>
            <person name="Shi X.-G."/>
            <person name="Ren J.-P."/>
            <person name="Chen E.-F."/>
            <person name="Sun J.-M."/>
        </authorList>
    </citation>
    <scope>NUCLEOTIDE SEQUENCE</scope>
    <source>
        <strain evidence="1">Adult_tree_wgs_1</strain>
        <tissue evidence="1">Leaves</tissue>
    </source>
</reference>
<gene>
    <name evidence="1" type="ORF">RHSIM_Rhsim08G0007900</name>
</gene>
<dbReference type="SUPFAM" id="SSF52058">
    <property type="entry name" value="L domain-like"/>
    <property type="match status" value="1"/>
</dbReference>
<dbReference type="InterPro" id="IPR050994">
    <property type="entry name" value="At_inactive_RLKs"/>
</dbReference>
<dbReference type="Proteomes" id="UP000626092">
    <property type="component" value="Unassembled WGS sequence"/>
</dbReference>